<name>A0A916U604_9BURK</name>
<dbReference type="EMBL" id="BMED01000001">
    <property type="protein sequence ID" value="GGC61519.1"/>
    <property type="molecule type" value="Genomic_DNA"/>
</dbReference>
<sequence>MIAEQIGQERVSAGEAHNLNSLADYSLCYGSLLMLGLLGVMALLITLGVPVYGSFGALNVFDALARLSSAIIFLFGLYALYCYLHAQGRVRLKAGARLLLLAALFWCASLSSDGAAISIPELLLWLGQVCPSCGSAL</sequence>
<feature type="transmembrane region" description="Helical" evidence="1">
    <location>
        <begin position="64"/>
        <end position="86"/>
    </location>
</feature>
<protein>
    <submittedName>
        <fullName evidence="2">Uncharacterized protein</fullName>
    </submittedName>
</protein>
<keyword evidence="3" id="KW-1185">Reference proteome</keyword>
<evidence type="ECO:0000313" key="3">
    <source>
        <dbReference type="Proteomes" id="UP000637423"/>
    </source>
</evidence>
<evidence type="ECO:0000256" key="1">
    <source>
        <dbReference type="SAM" id="Phobius"/>
    </source>
</evidence>
<accession>A0A916U604</accession>
<keyword evidence="1" id="KW-1133">Transmembrane helix</keyword>
<gene>
    <name evidence="2" type="ORF">GCM10011396_05590</name>
</gene>
<proteinExistence type="predicted"/>
<reference evidence="2" key="1">
    <citation type="journal article" date="2014" name="Int. J. Syst. Evol. Microbiol.">
        <title>Complete genome sequence of Corynebacterium casei LMG S-19264T (=DSM 44701T), isolated from a smear-ripened cheese.</title>
        <authorList>
            <consortium name="US DOE Joint Genome Institute (JGI-PGF)"/>
            <person name="Walter F."/>
            <person name="Albersmeier A."/>
            <person name="Kalinowski J."/>
            <person name="Ruckert C."/>
        </authorList>
    </citation>
    <scope>NUCLEOTIDE SEQUENCE</scope>
    <source>
        <strain evidence="2">CGMCC 1.10998</strain>
    </source>
</reference>
<feature type="transmembrane region" description="Helical" evidence="1">
    <location>
        <begin position="27"/>
        <end position="52"/>
    </location>
</feature>
<organism evidence="2 3">
    <name type="scientific">Undibacterium terreum</name>
    <dbReference type="NCBI Taxonomy" id="1224302"/>
    <lineage>
        <taxon>Bacteria</taxon>
        <taxon>Pseudomonadati</taxon>
        <taxon>Pseudomonadota</taxon>
        <taxon>Betaproteobacteria</taxon>
        <taxon>Burkholderiales</taxon>
        <taxon>Oxalobacteraceae</taxon>
        <taxon>Undibacterium</taxon>
    </lineage>
</organism>
<reference evidence="2" key="2">
    <citation type="submission" date="2020-09" db="EMBL/GenBank/DDBJ databases">
        <authorList>
            <person name="Sun Q."/>
            <person name="Zhou Y."/>
        </authorList>
    </citation>
    <scope>NUCLEOTIDE SEQUENCE</scope>
    <source>
        <strain evidence="2">CGMCC 1.10998</strain>
    </source>
</reference>
<evidence type="ECO:0000313" key="2">
    <source>
        <dbReference type="EMBL" id="GGC61519.1"/>
    </source>
</evidence>
<keyword evidence="1" id="KW-0472">Membrane</keyword>
<keyword evidence="1" id="KW-0812">Transmembrane</keyword>
<comment type="caution">
    <text evidence="2">The sequence shown here is derived from an EMBL/GenBank/DDBJ whole genome shotgun (WGS) entry which is preliminary data.</text>
</comment>
<feature type="transmembrane region" description="Helical" evidence="1">
    <location>
        <begin position="98"/>
        <end position="119"/>
    </location>
</feature>
<dbReference type="AlphaFoldDB" id="A0A916U604"/>
<dbReference type="Proteomes" id="UP000637423">
    <property type="component" value="Unassembled WGS sequence"/>
</dbReference>